<dbReference type="PROSITE" id="PS51123">
    <property type="entry name" value="OMPA_2"/>
    <property type="match status" value="1"/>
</dbReference>
<dbReference type="Gene3D" id="2.60.40.1120">
    <property type="entry name" value="Carboxypeptidase-like, regulatory domain"/>
    <property type="match status" value="1"/>
</dbReference>
<evidence type="ECO:0000313" key="8">
    <source>
        <dbReference type="Proteomes" id="UP000597338"/>
    </source>
</evidence>
<dbReference type="Gene3D" id="3.30.1330.60">
    <property type="entry name" value="OmpA-like domain"/>
    <property type="match status" value="1"/>
</dbReference>
<gene>
    <name evidence="7" type="ORF">GCM10011386_46820</name>
</gene>
<dbReference type="InterPro" id="IPR036737">
    <property type="entry name" value="OmpA-like_sf"/>
</dbReference>
<dbReference type="SUPFAM" id="SSF49478">
    <property type="entry name" value="Cna protein B-type domain"/>
    <property type="match status" value="1"/>
</dbReference>
<feature type="signal peptide" evidence="5">
    <location>
        <begin position="1"/>
        <end position="21"/>
    </location>
</feature>
<name>A0ABQ1MYH7_9SPHI</name>
<evidence type="ECO:0000259" key="6">
    <source>
        <dbReference type="PROSITE" id="PS51123"/>
    </source>
</evidence>
<accession>A0ABQ1MYH7</accession>
<comment type="caution">
    <text evidence="7">The sequence shown here is derived from an EMBL/GenBank/DDBJ whole genome shotgun (WGS) entry which is preliminary data.</text>
</comment>
<dbReference type="CDD" id="cd07185">
    <property type="entry name" value="OmpA_C-like"/>
    <property type="match status" value="1"/>
</dbReference>
<protein>
    <recommendedName>
        <fullName evidence="6">OmpA-like domain-containing protein</fullName>
    </recommendedName>
</protein>
<dbReference type="PANTHER" id="PTHR30329">
    <property type="entry name" value="STATOR ELEMENT OF FLAGELLAR MOTOR COMPLEX"/>
    <property type="match status" value="1"/>
</dbReference>
<sequence length="597" mass="66351">MNRLKLLYTAFFLGIFSLANAQTDTTIATSAQTEYSGFRVSVRGGYDFPSIKFKETTPFLDYKGGLDAGISVDYYWSWFGIGADLDYIRNKPENTFPTSGYSDPYEYPITKFDLIENKITRIFYGIGPDFRFLQTPKSDFELKLRGGLSSVQGGEVQLTGQADNPQAYAPILLNYHGGFYGKENVFAGKASLQYNYFFSRNIGLHIGGYYLYHSKVYDQKGSTNNFTSGYMPISYSGDVGKVSDPDDLIKRIDPVQDKVQSFGVFAGLTFRFNKKVKVVEEPKGVIPAPVECVIVVTAKDKYTGEIIPNAQITLLDGAGNTIKSATTDASGVTTFNGMTKGNYTVAGSYQGKMLEGNLIADTEFGDCTTTGGIRKDVLLNNENYIVMGKVVNCKTSEPISDASVIVKNNKTGTTETYTSDTKGEFSFTAQPNTTYTIYGKKANYLSQNITVKTSDYNRAKSQYIQIQICMDKVDCNDAIVLKDILYDLDKSFIREDAKPELNRLVQFMKDNPEVRVELSSHTDSRGSDAYNMKLSQRRAQAAVDYIISQGIAKSRLIAKGYGESKLLNRCANGVKCTEEEHQLNRRTEMKVVCPDSK</sequence>
<feature type="chain" id="PRO_5046337598" description="OmpA-like domain-containing protein" evidence="5">
    <location>
        <begin position="22"/>
        <end position="597"/>
    </location>
</feature>
<dbReference type="RefSeq" id="WP_188753915.1">
    <property type="nucleotide sequence ID" value="NZ_BMIK01000033.1"/>
</dbReference>
<dbReference type="SUPFAM" id="SSF103088">
    <property type="entry name" value="OmpA-like"/>
    <property type="match status" value="1"/>
</dbReference>
<keyword evidence="5" id="KW-0732">Signal</keyword>
<keyword evidence="2 4" id="KW-0472">Membrane</keyword>
<dbReference type="InterPro" id="IPR050330">
    <property type="entry name" value="Bact_OuterMem_StrucFunc"/>
</dbReference>
<proteinExistence type="predicted"/>
<dbReference type="EMBL" id="BMIK01000033">
    <property type="protein sequence ID" value="GGC49178.1"/>
    <property type="molecule type" value="Genomic_DNA"/>
</dbReference>
<dbReference type="InterPro" id="IPR008969">
    <property type="entry name" value="CarboxyPept-like_regulatory"/>
</dbReference>
<evidence type="ECO:0000256" key="3">
    <source>
        <dbReference type="ARBA" id="ARBA00023237"/>
    </source>
</evidence>
<dbReference type="Gene3D" id="2.60.40.10">
    <property type="entry name" value="Immunoglobulins"/>
    <property type="match status" value="1"/>
</dbReference>
<dbReference type="Pfam" id="PF00691">
    <property type="entry name" value="OmpA"/>
    <property type="match status" value="1"/>
</dbReference>
<evidence type="ECO:0000256" key="1">
    <source>
        <dbReference type="ARBA" id="ARBA00004442"/>
    </source>
</evidence>
<evidence type="ECO:0000256" key="2">
    <source>
        <dbReference type="ARBA" id="ARBA00023136"/>
    </source>
</evidence>
<dbReference type="Proteomes" id="UP000597338">
    <property type="component" value="Unassembled WGS sequence"/>
</dbReference>
<evidence type="ECO:0000313" key="7">
    <source>
        <dbReference type="EMBL" id="GGC49178.1"/>
    </source>
</evidence>
<dbReference type="PANTHER" id="PTHR30329:SF21">
    <property type="entry name" value="LIPOPROTEIN YIAD-RELATED"/>
    <property type="match status" value="1"/>
</dbReference>
<keyword evidence="8" id="KW-1185">Reference proteome</keyword>
<dbReference type="InterPro" id="IPR013783">
    <property type="entry name" value="Ig-like_fold"/>
</dbReference>
<organism evidence="7 8">
    <name type="scientific">Parapedobacter defluvii</name>
    <dbReference type="NCBI Taxonomy" id="2045106"/>
    <lineage>
        <taxon>Bacteria</taxon>
        <taxon>Pseudomonadati</taxon>
        <taxon>Bacteroidota</taxon>
        <taxon>Sphingobacteriia</taxon>
        <taxon>Sphingobacteriales</taxon>
        <taxon>Sphingobacteriaceae</taxon>
        <taxon>Parapedobacter</taxon>
    </lineage>
</organism>
<comment type="subcellular location">
    <subcellularLocation>
        <location evidence="1">Cell outer membrane</location>
    </subcellularLocation>
</comment>
<evidence type="ECO:0000256" key="4">
    <source>
        <dbReference type="PROSITE-ProRule" id="PRU00473"/>
    </source>
</evidence>
<dbReference type="SUPFAM" id="SSF49464">
    <property type="entry name" value="Carboxypeptidase regulatory domain-like"/>
    <property type="match status" value="1"/>
</dbReference>
<keyword evidence="3" id="KW-0998">Cell outer membrane</keyword>
<dbReference type="InterPro" id="IPR006665">
    <property type="entry name" value="OmpA-like"/>
</dbReference>
<dbReference type="InterPro" id="IPR006664">
    <property type="entry name" value="OMP_bac"/>
</dbReference>
<dbReference type="Pfam" id="PF13620">
    <property type="entry name" value="CarboxypepD_reg"/>
    <property type="match status" value="2"/>
</dbReference>
<reference evidence="8" key="1">
    <citation type="journal article" date="2019" name="Int. J. Syst. Evol. Microbiol.">
        <title>The Global Catalogue of Microorganisms (GCM) 10K type strain sequencing project: providing services to taxonomists for standard genome sequencing and annotation.</title>
        <authorList>
            <consortium name="The Broad Institute Genomics Platform"/>
            <consortium name="The Broad Institute Genome Sequencing Center for Infectious Disease"/>
            <person name="Wu L."/>
            <person name="Ma J."/>
        </authorList>
    </citation>
    <scope>NUCLEOTIDE SEQUENCE [LARGE SCALE GENOMIC DNA]</scope>
    <source>
        <strain evidence="8">CGMCC 1.15342</strain>
    </source>
</reference>
<feature type="domain" description="OmpA-like" evidence="6">
    <location>
        <begin position="473"/>
        <end position="595"/>
    </location>
</feature>
<dbReference type="PRINTS" id="PR01021">
    <property type="entry name" value="OMPADOMAIN"/>
</dbReference>
<evidence type="ECO:0000256" key="5">
    <source>
        <dbReference type="SAM" id="SignalP"/>
    </source>
</evidence>